<organism evidence="2">
    <name type="scientific">Caulobacter sp. 602-2</name>
    <dbReference type="NCBI Taxonomy" id="2710887"/>
    <lineage>
        <taxon>Bacteria</taxon>
        <taxon>Pseudomonadati</taxon>
        <taxon>Pseudomonadota</taxon>
        <taxon>Alphaproteobacteria</taxon>
        <taxon>Caulobacterales</taxon>
        <taxon>Caulobacteraceae</taxon>
        <taxon>Caulobacter</taxon>
    </lineage>
</organism>
<name>A0A6G4R1Q2_9CAUL</name>
<feature type="signal peptide" evidence="1">
    <location>
        <begin position="1"/>
        <end position="22"/>
    </location>
</feature>
<comment type="caution">
    <text evidence="2">The sequence shown here is derived from an EMBL/GenBank/DDBJ whole genome shotgun (WGS) entry which is preliminary data.</text>
</comment>
<evidence type="ECO:0000313" key="2">
    <source>
        <dbReference type="EMBL" id="NGM51425.1"/>
    </source>
</evidence>
<accession>A0A6G4R1Q2</accession>
<evidence type="ECO:0000256" key="1">
    <source>
        <dbReference type="SAM" id="SignalP"/>
    </source>
</evidence>
<feature type="chain" id="PRO_5026304547" evidence="1">
    <location>
        <begin position="23"/>
        <end position="168"/>
    </location>
</feature>
<gene>
    <name evidence="2" type="ORF">G5B46_17585</name>
</gene>
<dbReference type="AlphaFoldDB" id="A0A6G4R1Q2"/>
<keyword evidence="1" id="KW-0732">Signal</keyword>
<dbReference type="RefSeq" id="WP_165260847.1">
    <property type="nucleotide sequence ID" value="NZ_JAAKGT010000009.1"/>
</dbReference>
<sequence>MRPALALVFAFVLGLAPGAAFAGWEATEWGMTPEQAQAAMPELKALRFGDTLDVGRALSSGPHAVNGLKGRAKLYYGPGGLEQVSVDAVKSGKGASVCPKLVQAMLDRYGQPLMALDDVIFRVVIWHDEPRQTRVRMLVGLGGELCSLHYERLATFRERDLQRVSARP</sequence>
<protein>
    <submittedName>
        <fullName evidence="2">Uncharacterized protein</fullName>
    </submittedName>
</protein>
<reference evidence="2" key="1">
    <citation type="submission" date="2020-02" db="EMBL/GenBank/DDBJ databases">
        <authorList>
            <person name="Gao J."/>
            <person name="Sun J."/>
        </authorList>
    </citation>
    <scope>NUCLEOTIDE SEQUENCE</scope>
    <source>
        <strain evidence="2">602-2</strain>
    </source>
</reference>
<proteinExistence type="predicted"/>
<dbReference type="EMBL" id="JAAKGT010000009">
    <property type="protein sequence ID" value="NGM51425.1"/>
    <property type="molecule type" value="Genomic_DNA"/>
</dbReference>